<accession>A0A377KNJ8</accession>
<name>A0A377KNJ8_9ENTE</name>
<reference evidence="2 3" key="1">
    <citation type="submission" date="2018-06" db="EMBL/GenBank/DDBJ databases">
        <authorList>
            <consortium name="Pathogen Informatics"/>
            <person name="Doyle S."/>
        </authorList>
    </citation>
    <scope>NUCLEOTIDE SEQUENCE [LARGE SCALE GENOMIC DNA]</scope>
    <source>
        <strain evidence="2 3">NCTC8129</strain>
    </source>
</reference>
<dbReference type="RefSeq" id="WP_115235958.1">
    <property type="nucleotide sequence ID" value="NZ_CABGIZ010000003.1"/>
</dbReference>
<dbReference type="InterPro" id="IPR051541">
    <property type="entry name" value="PTS_SugarTrans_NitroReg"/>
</dbReference>
<dbReference type="Proteomes" id="UP000254070">
    <property type="component" value="Unassembled WGS sequence"/>
</dbReference>
<dbReference type="InterPro" id="IPR002178">
    <property type="entry name" value="PTS_EIIA_type-2_dom"/>
</dbReference>
<dbReference type="PANTHER" id="PTHR47738:SF4">
    <property type="entry name" value="PTS SYSTEM GALACTITOL-SPECIFIC EIIA COMPONENT"/>
    <property type="match status" value="1"/>
</dbReference>
<feature type="domain" description="PTS EIIA type-2" evidence="1">
    <location>
        <begin position="1"/>
        <end position="137"/>
    </location>
</feature>
<dbReference type="EMBL" id="UGIF01000002">
    <property type="protein sequence ID" value="STP30757.1"/>
    <property type="molecule type" value="Genomic_DNA"/>
</dbReference>
<dbReference type="PROSITE" id="PS51094">
    <property type="entry name" value="PTS_EIIA_TYPE_2"/>
    <property type="match status" value="1"/>
</dbReference>
<dbReference type="Gene3D" id="3.40.930.10">
    <property type="entry name" value="Mannitol-specific EII, Chain A"/>
    <property type="match status" value="1"/>
</dbReference>
<gene>
    <name evidence="2" type="primary">fryA</name>
    <name evidence="2" type="ORF">NCTC8129_03011</name>
</gene>
<dbReference type="InterPro" id="IPR016152">
    <property type="entry name" value="PTrfase/Anion_transptr"/>
</dbReference>
<dbReference type="GO" id="GO:0030295">
    <property type="term" value="F:protein kinase activator activity"/>
    <property type="evidence" value="ECO:0007669"/>
    <property type="project" value="TreeGrafter"/>
</dbReference>
<sequence length="137" mass="15752">MKDNFIQLFSEVEVANRDEAYEFISNQLFPNENEKALLIRKALYEREDTGNIQIDEGVVLPHIENEAVTETFVAIIQPKALIKRWSGEISDIDLIITILLSPNEDPETKKQLAAFMRQLADEDFLTELKTIKNSENI</sequence>
<dbReference type="PANTHER" id="PTHR47738">
    <property type="entry name" value="PTS SYSTEM FRUCTOSE-LIKE EIIA COMPONENT-RELATED"/>
    <property type="match status" value="1"/>
</dbReference>
<proteinExistence type="predicted"/>
<evidence type="ECO:0000313" key="3">
    <source>
        <dbReference type="Proteomes" id="UP000254070"/>
    </source>
</evidence>
<evidence type="ECO:0000259" key="1">
    <source>
        <dbReference type="PROSITE" id="PS51094"/>
    </source>
</evidence>
<dbReference type="AlphaFoldDB" id="A0A377KNJ8"/>
<dbReference type="Pfam" id="PF00359">
    <property type="entry name" value="PTS_EIIA_2"/>
    <property type="match status" value="1"/>
</dbReference>
<dbReference type="SUPFAM" id="SSF55804">
    <property type="entry name" value="Phoshotransferase/anion transport protein"/>
    <property type="match status" value="1"/>
</dbReference>
<organism evidence="2 3">
    <name type="scientific">Enterococcus durans</name>
    <dbReference type="NCBI Taxonomy" id="53345"/>
    <lineage>
        <taxon>Bacteria</taxon>
        <taxon>Bacillati</taxon>
        <taxon>Bacillota</taxon>
        <taxon>Bacilli</taxon>
        <taxon>Lactobacillales</taxon>
        <taxon>Enterococcaceae</taxon>
        <taxon>Enterococcus</taxon>
    </lineage>
</organism>
<evidence type="ECO:0000313" key="2">
    <source>
        <dbReference type="EMBL" id="STP30757.1"/>
    </source>
</evidence>
<protein>
    <submittedName>
        <fullName evidence="2">PTS system transporter subunit IIA</fullName>
    </submittedName>
</protein>